<comment type="caution">
    <text evidence="2">The sequence shown here is derived from an EMBL/GenBank/DDBJ whole genome shotgun (WGS) entry which is preliminary data.</text>
</comment>
<keyword evidence="1" id="KW-0472">Membrane</keyword>
<accession>A0AAI9X6T9</accession>
<keyword evidence="3" id="KW-1185">Reference proteome</keyword>
<reference evidence="2" key="2">
    <citation type="journal article" date="2016" name="Fungal Biol.">
        <title>Ochratoxin A production by Penicillium thymicola.</title>
        <authorList>
            <person name="Nguyen H.D.T."/>
            <person name="McMullin D.R."/>
            <person name="Ponomareva E."/>
            <person name="Riley R."/>
            <person name="Pomraning K.R."/>
            <person name="Baker S.E."/>
            <person name="Seifert K.A."/>
        </authorList>
    </citation>
    <scope>NUCLEOTIDE SEQUENCE</scope>
    <source>
        <strain evidence="2">DAOM 180753</strain>
    </source>
</reference>
<keyword evidence="1" id="KW-0812">Transmembrane</keyword>
<dbReference type="AlphaFoldDB" id="A0AAI9X6T9"/>
<protein>
    <submittedName>
        <fullName evidence="2">Uncharacterized protein</fullName>
    </submittedName>
</protein>
<feature type="transmembrane region" description="Helical" evidence="1">
    <location>
        <begin position="44"/>
        <end position="64"/>
    </location>
</feature>
<sequence>MLNLGMGQRSIQGVWRCLSAKDGYIYVDTIRSISVRSMDSLKQCCILTITGGTLMFLYSLQLAATMVNGPHQ</sequence>
<gene>
    <name evidence="2" type="ORF">VN97_g7473</name>
</gene>
<keyword evidence="1" id="KW-1133">Transmembrane helix</keyword>
<proteinExistence type="predicted"/>
<evidence type="ECO:0000313" key="2">
    <source>
        <dbReference type="EMBL" id="KAJ9485877.1"/>
    </source>
</evidence>
<dbReference type="EMBL" id="LACB01000241">
    <property type="protein sequence ID" value="KAJ9485877.1"/>
    <property type="molecule type" value="Genomic_DNA"/>
</dbReference>
<evidence type="ECO:0000256" key="1">
    <source>
        <dbReference type="SAM" id="Phobius"/>
    </source>
</evidence>
<evidence type="ECO:0000313" key="3">
    <source>
        <dbReference type="Proteomes" id="UP001227192"/>
    </source>
</evidence>
<dbReference type="Proteomes" id="UP001227192">
    <property type="component" value="Unassembled WGS sequence"/>
</dbReference>
<name>A0AAI9X6T9_PENTH</name>
<reference evidence="2" key="1">
    <citation type="submission" date="2015-06" db="EMBL/GenBank/DDBJ databases">
        <authorList>
            <person name="Nguyen H."/>
        </authorList>
    </citation>
    <scope>NUCLEOTIDE SEQUENCE</scope>
    <source>
        <strain evidence="2">DAOM 180753</strain>
    </source>
</reference>
<organism evidence="2 3">
    <name type="scientific">Penicillium thymicola</name>
    <dbReference type="NCBI Taxonomy" id="293382"/>
    <lineage>
        <taxon>Eukaryota</taxon>
        <taxon>Fungi</taxon>
        <taxon>Dikarya</taxon>
        <taxon>Ascomycota</taxon>
        <taxon>Pezizomycotina</taxon>
        <taxon>Eurotiomycetes</taxon>
        <taxon>Eurotiomycetidae</taxon>
        <taxon>Eurotiales</taxon>
        <taxon>Aspergillaceae</taxon>
        <taxon>Penicillium</taxon>
    </lineage>
</organism>